<evidence type="ECO:0000313" key="3">
    <source>
        <dbReference type="Proteomes" id="UP001607303"/>
    </source>
</evidence>
<comment type="caution">
    <text evidence="2">The sequence shown here is derived from an EMBL/GenBank/DDBJ whole genome shotgun (WGS) entry which is preliminary data.</text>
</comment>
<reference evidence="2 3" key="1">
    <citation type="journal article" date="2024" name="Ann. Entomol. Soc. Am.">
        <title>Genomic analyses of the southern and eastern yellowjacket wasps (Hymenoptera: Vespidae) reveal evolutionary signatures of social life.</title>
        <authorList>
            <person name="Catto M.A."/>
            <person name="Caine P.B."/>
            <person name="Orr S.E."/>
            <person name="Hunt B.G."/>
            <person name="Goodisman M.A.D."/>
        </authorList>
    </citation>
    <scope>NUCLEOTIDE SEQUENCE [LARGE SCALE GENOMIC DNA]</scope>
    <source>
        <strain evidence="2">232</strain>
        <tissue evidence="2">Head and thorax</tissue>
    </source>
</reference>
<feature type="chain" id="PRO_5044798489" description="Secreted protein" evidence="1">
    <location>
        <begin position="20"/>
        <end position="102"/>
    </location>
</feature>
<organism evidence="2 3">
    <name type="scientific">Vespula maculifrons</name>
    <name type="common">Eastern yellow jacket</name>
    <name type="synonym">Wasp</name>
    <dbReference type="NCBI Taxonomy" id="7453"/>
    <lineage>
        <taxon>Eukaryota</taxon>
        <taxon>Metazoa</taxon>
        <taxon>Ecdysozoa</taxon>
        <taxon>Arthropoda</taxon>
        <taxon>Hexapoda</taxon>
        <taxon>Insecta</taxon>
        <taxon>Pterygota</taxon>
        <taxon>Neoptera</taxon>
        <taxon>Endopterygota</taxon>
        <taxon>Hymenoptera</taxon>
        <taxon>Apocrita</taxon>
        <taxon>Aculeata</taxon>
        <taxon>Vespoidea</taxon>
        <taxon>Vespidae</taxon>
        <taxon>Vespinae</taxon>
        <taxon>Vespula</taxon>
    </lineage>
</organism>
<protein>
    <recommendedName>
        <fullName evidence="4">Secreted protein</fullName>
    </recommendedName>
</protein>
<keyword evidence="3" id="KW-1185">Reference proteome</keyword>
<dbReference type="AlphaFoldDB" id="A0ABD2CLS5"/>
<evidence type="ECO:0000313" key="2">
    <source>
        <dbReference type="EMBL" id="KAL2746049.1"/>
    </source>
</evidence>
<feature type="signal peptide" evidence="1">
    <location>
        <begin position="1"/>
        <end position="19"/>
    </location>
</feature>
<evidence type="ECO:0008006" key="4">
    <source>
        <dbReference type="Google" id="ProtNLM"/>
    </source>
</evidence>
<dbReference type="EMBL" id="JAYRBN010000038">
    <property type="protein sequence ID" value="KAL2746049.1"/>
    <property type="molecule type" value="Genomic_DNA"/>
</dbReference>
<gene>
    <name evidence="2" type="ORF">V1477_005706</name>
</gene>
<proteinExistence type="predicted"/>
<evidence type="ECO:0000256" key="1">
    <source>
        <dbReference type="SAM" id="SignalP"/>
    </source>
</evidence>
<dbReference type="Proteomes" id="UP001607303">
    <property type="component" value="Unassembled WGS sequence"/>
</dbReference>
<name>A0ABD2CLS5_VESMC</name>
<keyword evidence="1" id="KW-0732">Signal</keyword>
<accession>A0ABD2CLS5</accession>
<sequence>MQNNKPIIFLVLISDYLLGLMIKKQIKTYFPYCQYKTAVVRIHAVQRSIILPTRTGADRCAPDHTEMERDNNERFKTKVLDVDCCYINALGIATRCFHEPDN</sequence>